<feature type="non-terminal residue" evidence="1">
    <location>
        <position position="1"/>
    </location>
</feature>
<accession>A0ABU6ZBZ8</accession>
<evidence type="ECO:0000313" key="2">
    <source>
        <dbReference type="Proteomes" id="UP001341840"/>
    </source>
</evidence>
<protein>
    <submittedName>
        <fullName evidence="1">Uncharacterized protein</fullName>
    </submittedName>
</protein>
<reference evidence="1 2" key="1">
    <citation type="journal article" date="2023" name="Plants (Basel)">
        <title>Bridging the Gap: Combining Genomics and Transcriptomics Approaches to Understand Stylosanthes scabra, an Orphan Legume from the Brazilian Caatinga.</title>
        <authorList>
            <person name="Ferreira-Neto J.R.C."/>
            <person name="da Silva M.D."/>
            <person name="Binneck E."/>
            <person name="de Melo N.F."/>
            <person name="da Silva R.H."/>
            <person name="de Melo A.L.T.M."/>
            <person name="Pandolfi V."/>
            <person name="Bustamante F.O."/>
            <person name="Brasileiro-Vidal A.C."/>
            <person name="Benko-Iseppon A.M."/>
        </authorList>
    </citation>
    <scope>NUCLEOTIDE SEQUENCE [LARGE SCALE GENOMIC DNA]</scope>
    <source>
        <tissue evidence="1">Leaves</tissue>
    </source>
</reference>
<gene>
    <name evidence="1" type="ORF">PIB30_037718</name>
</gene>
<keyword evidence="2" id="KW-1185">Reference proteome</keyword>
<organism evidence="1 2">
    <name type="scientific">Stylosanthes scabra</name>
    <dbReference type="NCBI Taxonomy" id="79078"/>
    <lineage>
        <taxon>Eukaryota</taxon>
        <taxon>Viridiplantae</taxon>
        <taxon>Streptophyta</taxon>
        <taxon>Embryophyta</taxon>
        <taxon>Tracheophyta</taxon>
        <taxon>Spermatophyta</taxon>
        <taxon>Magnoliopsida</taxon>
        <taxon>eudicotyledons</taxon>
        <taxon>Gunneridae</taxon>
        <taxon>Pentapetalae</taxon>
        <taxon>rosids</taxon>
        <taxon>fabids</taxon>
        <taxon>Fabales</taxon>
        <taxon>Fabaceae</taxon>
        <taxon>Papilionoideae</taxon>
        <taxon>50 kb inversion clade</taxon>
        <taxon>dalbergioids sensu lato</taxon>
        <taxon>Dalbergieae</taxon>
        <taxon>Pterocarpus clade</taxon>
        <taxon>Stylosanthes</taxon>
    </lineage>
</organism>
<proteinExistence type="predicted"/>
<evidence type="ECO:0000313" key="1">
    <source>
        <dbReference type="EMBL" id="MED6219652.1"/>
    </source>
</evidence>
<comment type="caution">
    <text evidence="1">The sequence shown here is derived from an EMBL/GenBank/DDBJ whole genome shotgun (WGS) entry which is preliminary data.</text>
</comment>
<sequence length="55" mass="5956">LHGSFTENPNNDLAPAPITTLLSNKGAPICRCKQHHSGYCSMSSYMKNLTADSTM</sequence>
<dbReference type="Proteomes" id="UP001341840">
    <property type="component" value="Unassembled WGS sequence"/>
</dbReference>
<name>A0ABU6ZBZ8_9FABA</name>
<dbReference type="EMBL" id="JASCZI010272051">
    <property type="protein sequence ID" value="MED6219652.1"/>
    <property type="molecule type" value="Genomic_DNA"/>
</dbReference>